<reference evidence="1" key="1">
    <citation type="submission" date="2014-11" db="EMBL/GenBank/DDBJ databases">
        <authorList>
            <person name="Amaro Gonzalez C."/>
        </authorList>
    </citation>
    <scope>NUCLEOTIDE SEQUENCE</scope>
</reference>
<proteinExistence type="predicted"/>
<protein>
    <submittedName>
        <fullName evidence="1">Uncharacterized protein</fullName>
    </submittedName>
</protein>
<organism evidence="1">
    <name type="scientific">Anguilla anguilla</name>
    <name type="common">European freshwater eel</name>
    <name type="synonym">Muraena anguilla</name>
    <dbReference type="NCBI Taxonomy" id="7936"/>
    <lineage>
        <taxon>Eukaryota</taxon>
        <taxon>Metazoa</taxon>
        <taxon>Chordata</taxon>
        <taxon>Craniata</taxon>
        <taxon>Vertebrata</taxon>
        <taxon>Euteleostomi</taxon>
        <taxon>Actinopterygii</taxon>
        <taxon>Neopterygii</taxon>
        <taxon>Teleostei</taxon>
        <taxon>Anguilliformes</taxon>
        <taxon>Anguillidae</taxon>
        <taxon>Anguilla</taxon>
    </lineage>
</organism>
<dbReference type="AlphaFoldDB" id="A0A0E9QY55"/>
<sequence>MGCPSFIFLTINQVKCSCSVEVIKALALPTYDLSDVRRWSFMMESSGSLA</sequence>
<name>A0A0E9QY55_ANGAN</name>
<accession>A0A0E9QY55</accession>
<reference evidence="1" key="2">
    <citation type="journal article" date="2015" name="Fish Shellfish Immunol.">
        <title>Early steps in the European eel (Anguilla anguilla)-Vibrio vulnificus interaction in the gills: Role of the RtxA13 toxin.</title>
        <authorList>
            <person name="Callol A."/>
            <person name="Pajuelo D."/>
            <person name="Ebbesson L."/>
            <person name="Teles M."/>
            <person name="MacKenzie S."/>
            <person name="Amaro C."/>
        </authorList>
    </citation>
    <scope>NUCLEOTIDE SEQUENCE</scope>
</reference>
<dbReference type="EMBL" id="GBXM01086808">
    <property type="protein sequence ID" value="JAH21769.1"/>
    <property type="molecule type" value="Transcribed_RNA"/>
</dbReference>
<evidence type="ECO:0000313" key="1">
    <source>
        <dbReference type="EMBL" id="JAH21769.1"/>
    </source>
</evidence>